<evidence type="ECO:0000256" key="1">
    <source>
        <dbReference type="SAM" id="MobiDB-lite"/>
    </source>
</evidence>
<feature type="region of interest" description="Disordered" evidence="1">
    <location>
        <begin position="1"/>
        <end position="52"/>
    </location>
</feature>
<dbReference type="Proteomes" id="UP001451303">
    <property type="component" value="Unassembled WGS sequence"/>
</dbReference>
<accession>A0ABR3DQG5</accession>
<feature type="compositionally biased region" description="Basic and acidic residues" evidence="1">
    <location>
        <begin position="10"/>
        <end position="33"/>
    </location>
</feature>
<comment type="caution">
    <text evidence="2">The sequence shown here is derived from an EMBL/GenBank/DDBJ whole genome shotgun (WGS) entry which is preliminary data.</text>
</comment>
<protein>
    <submittedName>
        <fullName evidence="2">Uncharacterized protein</fullName>
    </submittedName>
</protein>
<feature type="region of interest" description="Disordered" evidence="1">
    <location>
        <begin position="185"/>
        <end position="213"/>
    </location>
</feature>
<feature type="region of interest" description="Disordered" evidence="1">
    <location>
        <begin position="72"/>
        <end position="97"/>
    </location>
</feature>
<dbReference type="EMBL" id="JAVLET010000001">
    <property type="protein sequence ID" value="KAL0474908.1"/>
    <property type="molecule type" value="Genomic_DNA"/>
</dbReference>
<evidence type="ECO:0000313" key="3">
    <source>
        <dbReference type="Proteomes" id="UP001451303"/>
    </source>
</evidence>
<sequence length="213" mass="23124">MPANVTQTGQKDDLTRKKRYYGEKEEGRSRQRMPDMPNVRQRMHDDSGNGDWLTGRPLALFDAGGRFKLEGGGGRGLNEGQPSTCPASIHGRCRPSRPELPAFGAEKLKGRNPESATTGSTWPLTMFQNVIGNNDPRAVPALAGDTFPFFQYLDLKGKSSPQEESFGFATTSTKGHRPLVFQRLSAPPASTRGDDAMKPRLAHLGPDVAVSAG</sequence>
<name>A0ABR3DQG5_NEUIN</name>
<evidence type="ECO:0000313" key="2">
    <source>
        <dbReference type="EMBL" id="KAL0474908.1"/>
    </source>
</evidence>
<reference evidence="2 3" key="1">
    <citation type="submission" date="2023-09" db="EMBL/GenBank/DDBJ databases">
        <title>Multi-omics analysis of a traditional fermented food reveals byproduct-associated fungal strains for waste-to-food upcycling.</title>
        <authorList>
            <consortium name="Lawrence Berkeley National Laboratory"/>
            <person name="Rekdal V.M."/>
            <person name="Villalobos-Escobedo J.M."/>
            <person name="Rodriguez-Valeron N."/>
            <person name="Garcia M.O."/>
            <person name="Vasquez D.P."/>
            <person name="Damayanti I."/>
            <person name="Sorensen P.M."/>
            <person name="Baidoo E.E."/>
            <person name="De Carvalho A.C."/>
            <person name="Riley R."/>
            <person name="Lipzen A."/>
            <person name="He G."/>
            <person name="Yan M."/>
            <person name="Haridas S."/>
            <person name="Daum C."/>
            <person name="Yoshinaga Y."/>
            <person name="Ng V."/>
            <person name="Grigoriev I.V."/>
            <person name="Munk R."/>
            <person name="Nuraida L."/>
            <person name="Wijaya C.H."/>
            <person name="Morales P.-C."/>
            <person name="Keasling J.D."/>
        </authorList>
    </citation>
    <scope>NUCLEOTIDE SEQUENCE [LARGE SCALE GENOMIC DNA]</scope>
    <source>
        <strain evidence="2 3">FGSC 2613</strain>
    </source>
</reference>
<keyword evidence="3" id="KW-1185">Reference proteome</keyword>
<organism evidence="2 3">
    <name type="scientific">Neurospora intermedia</name>
    <dbReference type="NCBI Taxonomy" id="5142"/>
    <lineage>
        <taxon>Eukaryota</taxon>
        <taxon>Fungi</taxon>
        <taxon>Dikarya</taxon>
        <taxon>Ascomycota</taxon>
        <taxon>Pezizomycotina</taxon>
        <taxon>Sordariomycetes</taxon>
        <taxon>Sordariomycetidae</taxon>
        <taxon>Sordariales</taxon>
        <taxon>Sordariaceae</taxon>
        <taxon>Neurospora</taxon>
    </lineage>
</organism>
<proteinExistence type="predicted"/>
<gene>
    <name evidence="2" type="ORF">QR685DRAFT_567793</name>
</gene>